<dbReference type="InterPro" id="IPR052905">
    <property type="entry name" value="LD-transpeptidase_YkuD-like"/>
</dbReference>
<evidence type="ECO:0000256" key="7">
    <source>
        <dbReference type="PROSITE-ProRule" id="PRU01373"/>
    </source>
</evidence>
<dbReference type="SUPFAM" id="SSF47090">
    <property type="entry name" value="PGBD-like"/>
    <property type="match status" value="1"/>
</dbReference>
<accession>A0A0S4XN79</accession>
<dbReference type="InterPro" id="IPR005490">
    <property type="entry name" value="LD_TPept_cat_dom"/>
</dbReference>
<keyword evidence="6 7" id="KW-0961">Cell wall biogenesis/degradation</keyword>
<organism evidence="9">
    <name type="scientific">Sulfurovum sp. enrichment culture clone C5</name>
    <dbReference type="NCBI Taxonomy" id="497650"/>
    <lineage>
        <taxon>Bacteria</taxon>
        <taxon>Pseudomonadati</taxon>
        <taxon>Campylobacterota</taxon>
        <taxon>Epsilonproteobacteria</taxon>
        <taxon>Campylobacterales</taxon>
        <taxon>Sulfurovaceae</taxon>
        <taxon>Sulfurovum</taxon>
        <taxon>environmental samples</taxon>
    </lineage>
</organism>
<evidence type="ECO:0000256" key="3">
    <source>
        <dbReference type="ARBA" id="ARBA00022679"/>
    </source>
</evidence>
<name>A0A0S4XN79_9BACT</name>
<evidence type="ECO:0000256" key="1">
    <source>
        <dbReference type="ARBA" id="ARBA00004752"/>
    </source>
</evidence>
<dbReference type="Pfam" id="PF03734">
    <property type="entry name" value="YkuD"/>
    <property type="match status" value="1"/>
</dbReference>
<dbReference type="InterPro" id="IPR045380">
    <property type="entry name" value="LD_TPept_scaffold_dom"/>
</dbReference>
<sequence length="541" mass="61371">MIHFRLTSIIKALAITLLISTFGFSGEYHEDGGALINSTVKTQDKTSFLRKFYEQLYFVPVWTQENDISNFTKQLLKQIDSDKTLEATSSIRLNAFGVLSKANTQYKSMTLDQKIAFEFEIANLYKNYIDHLLNGNINWSAFKGMLVNPRDENEINGGWVTYPSKFNLYNIMQDALVNGSLADTLYRASPKGFNYEAMNNELIKYLEIKQKGGWKIISAKGVIKPGQTSKFVPLIRERLGATGELGGCGNSDSTLYDACLQKAIMKFQKNNGIHPSGTIDDRTFKALGESVDKRISKIRLNMDRMKWLNHRFEPRSIMINIPDFKLTFIENGKVKKEMKVITGSKNHRTPIFSNRVSNIVLNPYWNVPQSIIQKEMIPKLLRNPGAMGGQGIEVYQGGSKINPASVNWNQYRGGNVPFRFAQPPGMRNALGKIKFLFPNNFAVYMHDTPTKNLFNKDVRAFSHGCIRLGEPMELFKIFASFDSAINLAHANKVLKGNSETNIALKNSIPVDIVYLTCWMNQDGELQFREDVYGYDAMQSRK</sequence>
<feature type="active site" description="Proton donor/acceptor" evidence="7">
    <location>
        <position position="446"/>
    </location>
</feature>
<evidence type="ECO:0000256" key="4">
    <source>
        <dbReference type="ARBA" id="ARBA00022960"/>
    </source>
</evidence>
<dbReference type="AlphaFoldDB" id="A0A0S4XN79"/>
<feature type="active site" description="Nucleophile" evidence="7">
    <location>
        <position position="465"/>
    </location>
</feature>
<keyword evidence="4 7" id="KW-0133">Cell shape</keyword>
<evidence type="ECO:0000256" key="6">
    <source>
        <dbReference type="ARBA" id="ARBA00023316"/>
    </source>
</evidence>
<dbReference type="PANTHER" id="PTHR41533">
    <property type="entry name" value="L,D-TRANSPEPTIDASE HI_1667-RELATED"/>
    <property type="match status" value="1"/>
</dbReference>
<protein>
    <submittedName>
        <fullName evidence="9">Putative ErfK/YbiS/YcfS/YnhG family protein</fullName>
    </submittedName>
</protein>
<dbReference type="InterPro" id="IPR036366">
    <property type="entry name" value="PGBDSf"/>
</dbReference>
<dbReference type="Gene3D" id="1.10.101.10">
    <property type="entry name" value="PGBD-like superfamily/PGBD"/>
    <property type="match status" value="1"/>
</dbReference>
<dbReference type="InterPro" id="IPR038063">
    <property type="entry name" value="Transpep_catalytic_dom"/>
</dbReference>
<dbReference type="EMBL" id="FAXN01000043">
    <property type="protein sequence ID" value="CUV65693.1"/>
    <property type="molecule type" value="Genomic_DNA"/>
</dbReference>
<dbReference type="GO" id="GO:0004180">
    <property type="term" value="F:carboxypeptidase activity"/>
    <property type="evidence" value="ECO:0007669"/>
    <property type="project" value="UniProtKB-ARBA"/>
</dbReference>
<evidence type="ECO:0000259" key="8">
    <source>
        <dbReference type="PROSITE" id="PS52029"/>
    </source>
</evidence>
<dbReference type="InterPro" id="IPR036365">
    <property type="entry name" value="PGBD-like_sf"/>
</dbReference>
<dbReference type="GO" id="GO:0016740">
    <property type="term" value="F:transferase activity"/>
    <property type="evidence" value="ECO:0007669"/>
    <property type="project" value="UniProtKB-KW"/>
</dbReference>
<feature type="domain" description="L,D-TPase catalytic" evidence="8">
    <location>
        <begin position="315"/>
        <end position="488"/>
    </location>
</feature>
<evidence type="ECO:0000256" key="2">
    <source>
        <dbReference type="ARBA" id="ARBA00005992"/>
    </source>
</evidence>
<dbReference type="InterPro" id="IPR002477">
    <property type="entry name" value="Peptidoglycan-bd-like"/>
</dbReference>
<dbReference type="CDD" id="cd16913">
    <property type="entry name" value="YkuD_like"/>
    <property type="match status" value="1"/>
</dbReference>
<evidence type="ECO:0000256" key="5">
    <source>
        <dbReference type="ARBA" id="ARBA00022984"/>
    </source>
</evidence>
<dbReference type="GO" id="GO:0009252">
    <property type="term" value="P:peptidoglycan biosynthetic process"/>
    <property type="evidence" value="ECO:0007669"/>
    <property type="project" value="UniProtKB-UniPathway"/>
</dbReference>
<keyword evidence="3" id="KW-0808">Transferase</keyword>
<dbReference type="UniPathway" id="UPA00219"/>
<evidence type="ECO:0000313" key="9">
    <source>
        <dbReference type="EMBL" id="CUV65693.1"/>
    </source>
</evidence>
<dbReference type="Pfam" id="PF20142">
    <property type="entry name" value="Scaffold"/>
    <property type="match status" value="1"/>
</dbReference>
<dbReference type="PANTHER" id="PTHR41533:SF2">
    <property type="entry name" value="BLR7131 PROTEIN"/>
    <property type="match status" value="1"/>
</dbReference>
<dbReference type="GO" id="GO:0071555">
    <property type="term" value="P:cell wall organization"/>
    <property type="evidence" value="ECO:0007669"/>
    <property type="project" value="UniProtKB-UniRule"/>
</dbReference>
<proteinExistence type="inferred from homology"/>
<dbReference type="Pfam" id="PF01471">
    <property type="entry name" value="PG_binding_1"/>
    <property type="match status" value="1"/>
</dbReference>
<dbReference type="Gene3D" id="2.40.440.10">
    <property type="entry name" value="L,D-transpeptidase catalytic domain-like"/>
    <property type="match status" value="1"/>
</dbReference>
<comment type="pathway">
    <text evidence="1 7">Cell wall biogenesis; peptidoglycan biosynthesis.</text>
</comment>
<comment type="similarity">
    <text evidence="2">Belongs to the YkuD family.</text>
</comment>
<keyword evidence="5 7" id="KW-0573">Peptidoglycan synthesis</keyword>
<dbReference type="PROSITE" id="PS52029">
    <property type="entry name" value="LD_TPASE"/>
    <property type="match status" value="1"/>
</dbReference>
<gene>
    <name evidence="9" type="ORF">BN3087_420002</name>
</gene>
<dbReference type="SUPFAM" id="SSF141523">
    <property type="entry name" value="L,D-transpeptidase catalytic domain-like"/>
    <property type="match status" value="1"/>
</dbReference>
<dbReference type="GO" id="GO:0008360">
    <property type="term" value="P:regulation of cell shape"/>
    <property type="evidence" value="ECO:0007669"/>
    <property type="project" value="UniProtKB-UniRule"/>
</dbReference>
<reference evidence="9" key="1">
    <citation type="submission" date="2015-11" db="EMBL/GenBank/DDBJ databases">
        <authorList>
            <person name="Zhang Y."/>
            <person name="Guo Z."/>
        </authorList>
    </citation>
    <scope>NUCLEOTIDE SEQUENCE</scope>
    <source>
        <strain evidence="9">BN30871</strain>
    </source>
</reference>